<evidence type="ECO:0000313" key="2">
    <source>
        <dbReference type="EMBL" id="KAJ1207721.1"/>
    </source>
</evidence>
<protein>
    <submittedName>
        <fullName evidence="2">Uncharacterized protein</fullName>
    </submittedName>
</protein>
<feature type="compositionally biased region" description="Polar residues" evidence="1">
    <location>
        <begin position="26"/>
        <end position="41"/>
    </location>
</feature>
<dbReference type="Proteomes" id="UP001066276">
    <property type="component" value="Chromosome 1_2"/>
</dbReference>
<keyword evidence="3" id="KW-1185">Reference proteome</keyword>
<accession>A0AAV7W547</accession>
<sequence length="91" mass="9723">MCGRFGCPPALGLRDPDFSPVKKSGGPQTSRALLAPSSSGVRGTGHPGRALYEFDFTARPRLSYKLRTADGAHRRDIGEDIRLSAKIKGAP</sequence>
<dbReference type="EMBL" id="JANPWB010000002">
    <property type="protein sequence ID" value="KAJ1207721.1"/>
    <property type="molecule type" value="Genomic_DNA"/>
</dbReference>
<proteinExistence type="predicted"/>
<comment type="caution">
    <text evidence="2">The sequence shown here is derived from an EMBL/GenBank/DDBJ whole genome shotgun (WGS) entry which is preliminary data.</text>
</comment>
<feature type="region of interest" description="Disordered" evidence="1">
    <location>
        <begin position="16"/>
        <end position="46"/>
    </location>
</feature>
<dbReference type="AlphaFoldDB" id="A0AAV7W547"/>
<organism evidence="2 3">
    <name type="scientific">Pleurodeles waltl</name>
    <name type="common">Iberian ribbed newt</name>
    <dbReference type="NCBI Taxonomy" id="8319"/>
    <lineage>
        <taxon>Eukaryota</taxon>
        <taxon>Metazoa</taxon>
        <taxon>Chordata</taxon>
        <taxon>Craniata</taxon>
        <taxon>Vertebrata</taxon>
        <taxon>Euteleostomi</taxon>
        <taxon>Amphibia</taxon>
        <taxon>Batrachia</taxon>
        <taxon>Caudata</taxon>
        <taxon>Salamandroidea</taxon>
        <taxon>Salamandridae</taxon>
        <taxon>Pleurodelinae</taxon>
        <taxon>Pleurodeles</taxon>
    </lineage>
</organism>
<reference evidence="2" key="1">
    <citation type="journal article" date="2022" name="bioRxiv">
        <title>Sequencing and chromosome-scale assembly of the giantPleurodeles waltlgenome.</title>
        <authorList>
            <person name="Brown T."/>
            <person name="Elewa A."/>
            <person name="Iarovenko S."/>
            <person name="Subramanian E."/>
            <person name="Araus A.J."/>
            <person name="Petzold A."/>
            <person name="Susuki M."/>
            <person name="Suzuki K.-i.T."/>
            <person name="Hayashi T."/>
            <person name="Toyoda A."/>
            <person name="Oliveira C."/>
            <person name="Osipova E."/>
            <person name="Leigh N.D."/>
            <person name="Simon A."/>
            <person name="Yun M.H."/>
        </authorList>
    </citation>
    <scope>NUCLEOTIDE SEQUENCE</scope>
    <source>
        <strain evidence="2">20211129_DDA</strain>
        <tissue evidence="2">Liver</tissue>
    </source>
</reference>
<gene>
    <name evidence="2" type="ORF">NDU88_003111</name>
</gene>
<evidence type="ECO:0000256" key="1">
    <source>
        <dbReference type="SAM" id="MobiDB-lite"/>
    </source>
</evidence>
<evidence type="ECO:0000313" key="3">
    <source>
        <dbReference type="Proteomes" id="UP001066276"/>
    </source>
</evidence>
<name>A0AAV7W547_PLEWA</name>